<dbReference type="InterPro" id="IPR039422">
    <property type="entry name" value="MarR/SlyA-like"/>
</dbReference>
<accession>A0A7K1FVC1</accession>
<comment type="caution">
    <text evidence="2">The sequence shown here is derived from an EMBL/GenBank/DDBJ whole genome shotgun (WGS) entry which is preliminary data.</text>
</comment>
<dbReference type="GO" id="GO:0006950">
    <property type="term" value="P:response to stress"/>
    <property type="evidence" value="ECO:0007669"/>
    <property type="project" value="TreeGrafter"/>
</dbReference>
<dbReference type="PROSITE" id="PS50995">
    <property type="entry name" value="HTH_MARR_2"/>
    <property type="match status" value="1"/>
</dbReference>
<dbReference type="PANTHER" id="PTHR33164:SF43">
    <property type="entry name" value="HTH-TYPE TRANSCRIPTIONAL REPRESSOR YETL"/>
    <property type="match status" value="1"/>
</dbReference>
<dbReference type="SUPFAM" id="SSF46785">
    <property type="entry name" value="Winged helix' DNA-binding domain"/>
    <property type="match status" value="1"/>
</dbReference>
<dbReference type="PRINTS" id="PR00598">
    <property type="entry name" value="HTHMARR"/>
</dbReference>
<organism evidence="2 3">
    <name type="scientific">Nakamurella alba</name>
    <dbReference type="NCBI Taxonomy" id="2665158"/>
    <lineage>
        <taxon>Bacteria</taxon>
        <taxon>Bacillati</taxon>
        <taxon>Actinomycetota</taxon>
        <taxon>Actinomycetes</taxon>
        <taxon>Nakamurellales</taxon>
        <taxon>Nakamurellaceae</taxon>
        <taxon>Nakamurella</taxon>
    </lineage>
</organism>
<dbReference type="Gene3D" id="1.10.10.10">
    <property type="entry name" value="Winged helix-like DNA-binding domain superfamily/Winged helix DNA-binding domain"/>
    <property type="match status" value="1"/>
</dbReference>
<name>A0A7K1FVC1_9ACTN</name>
<dbReference type="Pfam" id="PF12802">
    <property type="entry name" value="MarR_2"/>
    <property type="match status" value="1"/>
</dbReference>
<proteinExistence type="predicted"/>
<dbReference type="RefSeq" id="WP_154771158.1">
    <property type="nucleotide sequence ID" value="NZ_WLYK01000016.1"/>
</dbReference>
<dbReference type="SMART" id="SM00347">
    <property type="entry name" value="HTH_MARR"/>
    <property type="match status" value="1"/>
</dbReference>
<evidence type="ECO:0000259" key="1">
    <source>
        <dbReference type="PROSITE" id="PS50995"/>
    </source>
</evidence>
<evidence type="ECO:0000313" key="3">
    <source>
        <dbReference type="Proteomes" id="UP000460221"/>
    </source>
</evidence>
<dbReference type="Proteomes" id="UP000460221">
    <property type="component" value="Unassembled WGS sequence"/>
</dbReference>
<keyword evidence="3" id="KW-1185">Reference proteome</keyword>
<dbReference type="EMBL" id="WLYK01000016">
    <property type="protein sequence ID" value="MTD17153.1"/>
    <property type="molecule type" value="Genomic_DNA"/>
</dbReference>
<reference evidence="2 3" key="1">
    <citation type="submission" date="2019-11" db="EMBL/GenBank/DDBJ databases">
        <authorList>
            <person name="Jiang L.-Q."/>
        </authorList>
    </citation>
    <scope>NUCLEOTIDE SEQUENCE [LARGE SCALE GENOMIC DNA]</scope>
    <source>
        <strain evidence="2 3">YIM 132087</strain>
    </source>
</reference>
<dbReference type="PANTHER" id="PTHR33164">
    <property type="entry name" value="TRANSCRIPTIONAL REGULATOR, MARR FAMILY"/>
    <property type="match status" value="1"/>
</dbReference>
<sequence>MADAPVHVEDLTGFLIYRLGMELAQVLAEALGPAGLRPRDLRMLGYLSETAMSQRDLGERAGLDRTTMVAAVDHLEQAGFVQRHRSTTDRRRYDITLTDRGREAHASAMRHLSTVEEDYLRPLTAAQRSGLRGGLEALFAAHTIDC</sequence>
<evidence type="ECO:0000313" key="2">
    <source>
        <dbReference type="EMBL" id="MTD17153.1"/>
    </source>
</evidence>
<dbReference type="GO" id="GO:0003700">
    <property type="term" value="F:DNA-binding transcription factor activity"/>
    <property type="evidence" value="ECO:0007669"/>
    <property type="project" value="InterPro"/>
</dbReference>
<feature type="domain" description="HTH marR-type" evidence="1">
    <location>
        <begin position="9"/>
        <end position="140"/>
    </location>
</feature>
<protein>
    <submittedName>
        <fullName evidence="2">MarR family transcriptional regulator</fullName>
    </submittedName>
</protein>
<dbReference type="AlphaFoldDB" id="A0A7K1FVC1"/>
<gene>
    <name evidence="2" type="ORF">GIS00_24780</name>
</gene>
<dbReference type="InterPro" id="IPR036388">
    <property type="entry name" value="WH-like_DNA-bd_sf"/>
</dbReference>
<dbReference type="InterPro" id="IPR036390">
    <property type="entry name" value="WH_DNA-bd_sf"/>
</dbReference>
<dbReference type="InterPro" id="IPR000835">
    <property type="entry name" value="HTH_MarR-typ"/>
</dbReference>